<name>A3U664_CROAH</name>
<reference evidence="1 2" key="1">
    <citation type="journal article" date="2010" name="J. Bacteriol.">
        <title>The complete genome sequence of Croceibacter atlanticus HTCC2559T.</title>
        <authorList>
            <person name="Oh H.M."/>
            <person name="Kang I."/>
            <person name="Ferriera S."/>
            <person name="Giovannoni S.J."/>
            <person name="Cho J.C."/>
        </authorList>
    </citation>
    <scope>NUCLEOTIDE SEQUENCE [LARGE SCALE GENOMIC DNA]</scope>
    <source>
        <strain evidence="2">ATCC BAA-628 / HTCC2559 / KCTC 12090</strain>
    </source>
</reference>
<gene>
    <name evidence="1" type="ordered locus">CA2559_03210</name>
</gene>
<accession>A3U664</accession>
<sequence>MRVFIGIVLVALGLSSCKNTDSSKQSSHEKVVSKGFYNDSIKGLYIGTLPCADCLGIKTELHLKEDYNFTLNQVYLETSGSAFTVVGNYTIKQDTIKLYGNTITPDAHQYLYLKDTLIKLNLKGERIKGMLSQKYKLPKKNF</sequence>
<dbReference type="EMBL" id="CP002046">
    <property type="protein sequence ID" value="EAP87731.1"/>
    <property type="molecule type" value="Genomic_DNA"/>
</dbReference>
<dbReference type="GeneID" id="89452433"/>
<dbReference type="KEGG" id="cat:CA2559_03210"/>
<dbReference type="Gene3D" id="2.40.128.640">
    <property type="match status" value="1"/>
</dbReference>
<dbReference type="Proteomes" id="UP000002297">
    <property type="component" value="Chromosome"/>
</dbReference>
<dbReference type="RefSeq" id="WP_013186407.1">
    <property type="nucleotide sequence ID" value="NC_014230.1"/>
</dbReference>
<dbReference type="STRING" id="216432.CA2559_03210"/>
<keyword evidence="1" id="KW-0449">Lipoprotein</keyword>
<evidence type="ECO:0000313" key="1">
    <source>
        <dbReference type="EMBL" id="EAP87731.1"/>
    </source>
</evidence>
<proteinExistence type="predicted"/>
<dbReference type="AlphaFoldDB" id="A3U664"/>
<dbReference type="PROSITE" id="PS51257">
    <property type="entry name" value="PROKAR_LIPOPROTEIN"/>
    <property type="match status" value="1"/>
</dbReference>
<dbReference type="InterPro" id="IPR007298">
    <property type="entry name" value="Cu-R_lipoprotein_NlpE"/>
</dbReference>
<protein>
    <submittedName>
        <fullName evidence="1">Lipoprotein</fullName>
    </submittedName>
</protein>
<dbReference type="eggNOG" id="COG3015">
    <property type="taxonomic scope" value="Bacteria"/>
</dbReference>
<organism evidence="1 2">
    <name type="scientific">Croceibacter atlanticus (strain ATCC BAA-628 / JCM 21780 / CIP 108009 / IAM 15332 / KCTC 12090 / HTCC2559)</name>
    <dbReference type="NCBI Taxonomy" id="216432"/>
    <lineage>
        <taxon>Bacteria</taxon>
        <taxon>Pseudomonadati</taxon>
        <taxon>Bacteroidota</taxon>
        <taxon>Flavobacteriia</taxon>
        <taxon>Flavobacteriales</taxon>
        <taxon>Flavobacteriaceae</taxon>
        <taxon>Croceibacter</taxon>
    </lineage>
</organism>
<evidence type="ECO:0000313" key="2">
    <source>
        <dbReference type="Proteomes" id="UP000002297"/>
    </source>
</evidence>
<dbReference type="OrthoDB" id="5348860at2"/>
<dbReference type="HOGENOM" id="CLU_095662_0_0_10"/>
<dbReference type="Pfam" id="PF04170">
    <property type="entry name" value="NlpE"/>
    <property type="match status" value="1"/>
</dbReference>
<keyword evidence="2" id="KW-1185">Reference proteome</keyword>